<evidence type="ECO:0000313" key="3">
    <source>
        <dbReference type="Proteomes" id="UP000002524"/>
    </source>
</evidence>
<dbReference type="AlphaFoldDB" id="Q9RRV7"/>
<sequence length="93" mass="9760">MRKSVCSTCPFLCALPARHNEASRQGGLQMGEGRPSSTPSTPQTTTGSATETHGANTNLDPRLQGGPATAQDRAKTEEITDEHAQQGVPNGQE</sequence>
<dbReference type="PATRIC" id="fig|243230.17.peg.2615"/>
<dbReference type="PaxDb" id="243230-DR_2378"/>
<dbReference type="OrthoDB" id="72549at2"/>
<name>Q9RRV7_DEIRA</name>
<proteinExistence type="predicted"/>
<dbReference type="HOGENOM" id="CLU_2394853_0_0_0"/>
<dbReference type="STRING" id="243230.DR_2378"/>
<accession>Q9RRV7</accession>
<dbReference type="PIR" id="H75281">
    <property type="entry name" value="H75281"/>
</dbReference>
<dbReference type="EMBL" id="AE000513">
    <property type="protein sequence ID" value="AAF11926.1"/>
    <property type="molecule type" value="Genomic_DNA"/>
</dbReference>
<keyword evidence="3" id="KW-1185">Reference proteome</keyword>
<dbReference type="KEGG" id="dra:DR_2378"/>
<feature type="compositionally biased region" description="Basic and acidic residues" evidence="1">
    <location>
        <begin position="72"/>
        <end position="84"/>
    </location>
</feature>
<dbReference type="InParanoid" id="Q9RRV7"/>
<feature type="compositionally biased region" description="Low complexity" evidence="1">
    <location>
        <begin position="35"/>
        <end position="52"/>
    </location>
</feature>
<evidence type="ECO:0000256" key="1">
    <source>
        <dbReference type="SAM" id="MobiDB-lite"/>
    </source>
</evidence>
<evidence type="ECO:0000313" key="2">
    <source>
        <dbReference type="EMBL" id="AAF11926.1"/>
    </source>
</evidence>
<protein>
    <submittedName>
        <fullName evidence="2">Uncharacterized protein</fullName>
    </submittedName>
</protein>
<dbReference type="EnsemblBacteria" id="AAF11926">
    <property type="protein sequence ID" value="AAF11926"/>
    <property type="gene ID" value="DR_2378"/>
</dbReference>
<organism evidence="2 3">
    <name type="scientific">Deinococcus radiodurans (strain ATCC 13939 / DSM 20539 / JCM 16871 / CCUG 27074 / LMG 4051 / NBRC 15346 / NCIMB 9279 / VKM B-1422 / R1)</name>
    <dbReference type="NCBI Taxonomy" id="243230"/>
    <lineage>
        <taxon>Bacteria</taxon>
        <taxon>Thermotogati</taxon>
        <taxon>Deinococcota</taxon>
        <taxon>Deinococci</taxon>
        <taxon>Deinococcales</taxon>
        <taxon>Deinococcaceae</taxon>
        <taxon>Deinococcus</taxon>
    </lineage>
</organism>
<dbReference type="Proteomes" id="UP000002524">
    <property type="component" value="Chromosome 1"/>
</dbReference>
<reference evidence="2 3" key="1">
    <citation type="journal article" date="1999" name="Science">
        <title>Genome sequence of the radioresistant bacterium Deinococcus radiodurans R1.</title>
        <authorList>
            <person name="White O."/>
            <person name="Eisen J.A."/>
            <person name="Heidelberg J.F."/>
            <person name="Hickey E.K."/>
            <person name="Peterson J.D."/>
            <person name="Dodson R.J."/>
            <person name="Haft D.H."/>
            <person name="Gwinn M.L."/>
            <person name="Nelson W.C."/>
            <person name="Richardson D.L."/>
            <person name="Moffat K.S."/>
            <person name="Qin H."/>
            <person name="Jiang L."/>
            <person name="Pamphile W."/>
            <person name="Crosby M."/>
            <person name="Shen M."/>
            <person name="Vamathevan J.J."/>
            <person name="Lam P."/>
            <person name="McDonald L."/>
            <person name="Utterback T."/>
            <person name="Zalewski C."/>
            <person name="Makarova K.S."/>
            <person name="Aravind L."/>
            <person name="Daly M.J."/>
            <person name="Minton K.W."/>
            <person name="Fleischmann R.D."/>
            <person name="Ketchum K.A."/>
            <person name="Nelson K.E."/>
            <person name="Salzberg S."/>
            <person name="Smith H.O."/>
            <person name="Venter J.C."/>
            <person name="Fraser C.M."/>
        </authorList>
    </citation>
    <scope>NUCLEOTIDE SEQUENCE [LARGE SCALE GENOMIC DNA]</scope>
    <source>
        <strain evidence="3">ATCC 13939 / DSM 20539 / JCM 16871 / LMG 4051 / NBRC 15346 / NCIMB 9279 / R1 / VKM B-1422</strain>
    </source>
</reference>
<gene>
    <name evidence="2" type="ordered locus">DR_2378</name>
</gene>
<feature type="region of interest" description="Disordered" evidence="1">
    <location>
        <begin position="16"/>
        <end position="93"/>
    </location>
</feature>